<evidence type="ECO:0000256" key="1">
    <source>
        <dbReference type="ARBA" id="ARBA00004370"/>
    </source>
</evidence>
<comment type="subcellular location">
    <subcellularLocation>
        <location evidence="1">Membrane</location>
    </subcellularLocation>
</comment>
<accession>A0A3Q0J5B5</accession>
<dbReference type="GeneID" id="103512701"/>
<dbReference type="InterPro" id="IPR052403">
    <property type="entry name" value="LINC-complex_assoc"/>
</dbReference>
<keyword evidence="5" id="KW-0472">Membrane</keyword>
<reference evidence="8" key="1">
    <citation type="submission" date="2025-08" db="UniProtKB">
        <authorList>
            <consortium name="RefSeq"/>
        </authorList>
    </citation>
    <scope>IDENTIFICATION</scope>
</reference>
<organism evidence="7 8">
    <name type="scientific">Diaphorina citri</name>
    <name type="common">Asian citrus psyllid</name>
    <dbReference type="NCBI Taxonomy" id="121845"/>
    <lineage>
        <taxon>Eukaryota</taxon>
        <taxon>Metazoa</taxon>
        <taxon>Ecdysozoa</taxon>
        <taxon>Arthropoda</taxon>
        <taxon>Hexapoda</taxon>
        <taxon>Insecta</taxon>
        <taxon>Pterygota</taxon>
        <taxon>Neoptera</taxon>
        <taxon>Paraneoptera</taxon>
        <taxon>Hemiptera</taxon>
        <taxon>Sternorrhyncha</taxon>
        <taxon>Psylloidea</taxon>
        <taxon>Psyllidae</taxon>
        <taxon>Diaphorininae</taxon>
        <taxon>Diaphorina</taxon>
    </lineage>
</organism>
<evidence type="ECO:0000313" key="7">
    <source>
        <dbReference type="Proteomes" id="UP000079169"/>
    </source>
</evidence>
<feature type="coiled-coil region" evidence="6">
    <location>
        <begin position="1232"/>
        <end position="1259"/>
    </location>
</feature>
<evidence type="ECO:0000256" key="3">
    <source>
        <dbReference type="ARBA" id="ARBA00022737"/>
    </source>
</evidence>
<keyword evidence="7" id="KW-1185">Reference proteome</keyword>
<keyword evidence="4" id="KW-1133">Transmembrane helix</keyword>
<dbReference type="Proteomes" id="UP000079169">
    <property type="component" value="Unplaced"/>
</dbReference>
<protein>
    <submittedName>
        <fullName evidence="8">Nesprin-1-like</fullName>
    </submittedName>
</protein>
<dbReference type="SMART" id="SM00150">
    <property type="entry name" value="SPEC"/>
    <property type="match status" value="7"/>
</dbReference>
<feature type="coiled-coil region" evidence="6">
    <location>
        <begin position="1547"/>
        <end position="1602"/>
    </location>
</feature>
<dbReference type="STRING" id="121845.A0A3Q0J5B5"/>
<dbReference type="PaxDb" id="121845-A0A3Q0J5B5"/>
<feature type="coiled-coil region" evidence="6">
    <location>
        <begin position="1333"/>
        <end position="1410"/>
    </location>
</feature>
<dbReference type="Pfam" id="PF00435">
    <property type="entry name" value="Spectrin"/>
    <property type="match status" value="1"/>
</dbReference>
<sequence length="1747" mass="198320">MLRTRTVEYCNYSGNKQALQSRLDKVNEIQESFPEISTKLQTLSDHIENSSRKLPSRTNEAMYRDLANLRYDFEKCVSSLSDVKQGLESRLVQWNEYETSLGKLITWLNDTENVLKNFTLQPTLNEKKQQRELKGKLSSWCGYEESVATLLDWLKVTEKKLGDEMELKTTLDEKKAQLQVYRTIYQDATSHQQDLLQLKDKIESLHQPSEQSKQQLATITTRHGNVLKRAQKKIEAEKDIGDCTNLDDLEKYKALLQEVISHNSDMETLNDKCEALMELAAHSPIREETLRLQALYAALVTSVQGLVSQVEKNLSDQTEFLAKKEEVEAWLHKAHATVQECAGNGSKNVLCDELEAGIKEEQKNIETQYLQWNSFRETLAQMTAWLDSVEKNIKQEIATPWTTTQELRAVLTEDILHRPVALTCNVQQFLSRFLAIQNATKEILKKCEKGVGDHEAFVDKYEECSQKLAQVEAKYAKLIEPETSYEELQKRQGQLTALLAEKVDMDVLLNACVDLCDKGYESTSEPGHEPLRVQMEKLQQAVEALYDKITVTERELKGKLSSWCGYEESVATLLDWLKVTEKKLGDEMELKTTLDEKKAQLQVYRTIYQDATSHQQDLLQLKDKIESLHQPSEQSKQQLATITTRHGNVLKRAQKFTEAYEGIVSIHQAYTKAVLDTQEWIDATYNAVNMWGDLTLERVSLHSNLERLKNLEKELSNEEPRIKSVRDMGEKVLPGTIESGRANIHAQIDSSQQDWEGLVAVLKSTIESVEKKLEQWTDYERMKDDCAAWLRDTDSKLHAIDLKSTGDEKRQQLEELVALQGEVRAKELEIDCVTEKAQQLQCRSSPMTEIAQKYHKLCVKVKDLNTKWQQYVNDELEWENHSQNTLQWLDNIRSKLDYCCDLSASSQKDLESKLETIQALIMYKEEGFNKVQKSVALAQVVLTNTKPEGHGAINNTLTRIQEDWSNLASKMVETKVALDESIHKWAGFLEQIQELNQLVDYIQVSYNELSPFQATMADKRAQLEKIKLLEDKVRCETVEVDSLKVKAGEMLASGQQSQAATQAKQILDQFDTLLGKVKSLLADREDQYKDHRVYKEACDELLTWLTRARDKIPSMKQKSLSDKLAIENIVAPLESLLNKKAQGELLVEHMQTTGEVVLASTSPDGQTAVKNEMKALNMKMHWIDLLNKLEHEKNRLGAAIQAGEAATACISRPSSPLESAHPPVPDREIAIRLRLEDQIEQVESKLSQLNEAEAGLEGEEKLKAEVLAWIDDQKSLITDWEKKPCKIKAESAQAEIAKMQDLKGVVLQKQTEGLLEDQLAELITLINQAIGKKDSQQKVIESYKADVNELDKQLDAISKKLDSVEHGQGVLCPVKINQAIGKKDSQQKVIESYKADVNDLDKQLDAISKKLDSVEHGQGVLCPVKANTLKDISNTLENSLQTPLEQLQDKAGQVKALLSNLDAQFVDEQKLLDEINLWKNSQSDEDLAHLADSIKPLDEVVERIENNAVPKLKSLLLLREQFTTLIMQIVGFITETTARVGEVDGNSATVQEKIDKLQEQISGLLSKVTQDWSNLQEILRNIKQLIEQLTDLKTKENQSEIDMLNDVWKEIKPKADQESDQLIEDQIERINDQWNTLVGDLDTRREKLTELAEQWEQLEKLMSSSERTLKGVETSVEQCDGVVHSLAVLTQNKSELESLLGTVESEKPKVSQISTLAAPIVKFLKKDGLDLQKRVDSLVSTQSGSPH</sequence>
<keyword evidence="3" id="KW-0677">Repeat</keyword>
<dbReference type="PANTHER" id="PTHR47535">
    <property type="entry name" value="MUSCLE-SPECIFIC PROTEIN 300 KDA, ISOFORM G"/>
    <property type="match status" value="1"/>
</dbReference>
<dbReference type="KEGG" id="dci:103512701"/>
<evidence type="ECO:0000256" key="4">
    <source>
        <dbReference type="ARBA" id="ARBA00022989"/>
    </source>
</evidence>
<dbReference type="GO" id="GO:0005737">
    <property type="term" value="C:cytoplasm"/>
    <property type="evidence" value="ECO:0007669"/>
    <property type="project" value="TreeGrafter"/>
</dbReference>
<feature type="coiled-coil region" evidence="6">
    <location>
        <begin position="809"/>
        <end position="843"/>
    </location>
</feature>
<dbReference type="SUPFAM" id="SSF46966">
    <property type="entry name" value="Spectrin repeat"/>
    <property type="match status" value="8"/>
</dbReference>
<name>A0A3Q0J5B5_DIACI</name>
<dbReference type="Gene3D" id="1.20.58.60">
    <property type="match status" value="9"/>
</dbReference>
<evidence type="ECO:0000256" key="6">
    <source>
        <dbReference type="SAM" id="Coils"/>
    </source>
</evidence>
<keyword evidence="2" id="KW-0812">Transmembrane</keyword>
<dbReference type="GO" id="GO:0034993">
    <property type="term" value="C:meiotic nuclear membrane microtubule tethering complex"/>
    <property type="evidence" value="ECO:0007669"/>
    <property type="project" value="TreeGrafter"/>
</dbReference>
<dbReference type="PANTHER" id="PTHR47535:SF1">
    <property type="entry name" value="NESPRIN-1"/>
    <property type="match status" value="1"/>
</dbReference>
<dbReference type="InterPro" id="IPR002017">
    <property type="entry name" value="Spectrin_repeat"/>
</dbReference>
<dbReference type="GO" id="GO:0007097">
    <property type="term" value="P:nuclear migration"/>
    <property type="evidence" value="ECO:0007669"/>
    <property type="project" value="TreeGrafter"/>
</dbReference>
<proteinExistence type="predicted"/>
<feature type="coiled-coil region" evidence="6">
    <location>
        <begin position="1648"/>
        <end position="1706"/>
    </location>
</feature>
<evidence type="ECO:0000256" key="5">
    <source>
        <dbReference type="ARBA" id="ARBA00023136"/>
    </source>
</evidence>
<evidence type="ECO:0000256" key="2">
    <source>
        <dbReference type="ARBA" id="ARBA00022692"/>
    </source>
</evidence>
<evidence type="ECO:0000313" key="8">
    <source>
        <dbReference type="RefSeq" id="XP_026681895.1"/>
    </source>
</evidence>
<dbReference type="RefSeq" id="XP_026681895.1">
    <property type="nucleotide sequence ID" value="XM_026826094.1"/>
</dbReference>
<dbReference type="GO" id="GO:0051015">
    <property type="term" value="F:actin filament binding"/>
    <property type="evidence" value="ECO:0007669"/>
    <property type="project" value="TreeGrafter"/>
</dbReference>
<gene>
    <name evidence="8" type="primary">LOC103512701</name>
</gene>
<keyword evidence="6" id="KW-0175">Coiled coil</keyword>
<dbReference type="InterPro" id="IPR018159">
    <property type="entry name" value="Spectrin/alpha-actinin"/>
</dbReference>
<dbReference type="GO" id="GO:0005640">
    <property type="term" value="C:nuclear outer membrane"/>
    <property type="evidence" value="ECO:0007669"/>
    <property type="project" value="TreeGrafter"/>
</dbReference>